<organism evidence="1 2">
    <name type="scientific">Vanilla planifolia</name>
    <name type="common">Vanilla</name>
    <dbReference type="NCBI Taxonomy" id="51239"/>
    <lineage>
        <taxon>Eukaryota</taxon>
        <taxon>Viridiplantae</taxon>
        <taxon>Streptophyta</taxon>
        <taxon>Embryophyta</taxon>
        <taxon>Tracheophyta</taxon>
        <taxon>Spermatophyta</taxon>
        <taxon>Magnoliopsida</taxon>
        <taxon>Liliopsida</taxon>
        <taxon>Asparagales</taxon>
        <taxon>Orchidaceae</taxon>
        <taxon>Vanilloideae</taxon>
        <taxon>Vanilleae</taxon>
        <taxon>Vanilla</taxon>
    </lineage>
</organism>
<proteinExistence type="predicted"/>
<comment type="caution">
    <text evidence="1">The sequence shown here is derived from an EMBL/GenBank/DDBJ whole genome shotgun (WGS) entry which is preliminary data.</text>
</comment>
<reference evidence="1 2" key="1">
    <citation type="journal article" date="2020" name="Nat. Food">
        <title>A phased Vanilla planifolia genome enables genetic improvement of flavour and production.</title>
        <authorList>
            <person name="Hasing T."/>
            <person name="Tang H."/>
            <person name="Brym M."/>
            <person name="Khazi F."/>
            <person name="Huang T."/>
            <person name="Chambers A.H."/>
        </authorList>
    </citation>
    <scope>NUCLEOTIDE SEQUENCE [LARGE SCALE GENOMIC DNA]</scope>
    <source>
        <tissue evidence="1">Leaf</tissue>
    </source>
</reference>
<evidence type="ECO:0000313" key="1">
    <source>
        <dbReference type="EMBL" id="KAG0488179.1"/>
    </source>
</evidence>
<gene>
    <name evidence="1" type="ORF">HPP92_006990</name>
</gene>
<dbReference type="Proteomes" id="UP000636800">
    <property type="component" value="Chromosome 3"/>
</dbReference>
<dbReference type="EMBL" id="JADCNL010000003">
    <property type="protein sequence ID" value="KAG0488179.1"/>
    <property type="molecule type" value="Genomic_DNA"/>
</dbReference>
<name>A0A835RBU2_VANPL</name>
<sequence>MMNIKVIKKMMRHVKHVVLEVSEYTSTARALARPVLAKLCSTAFSVESSTYRPMNEE</sequence>
<accession>A0A835RBU2</accession>
<keyword evidence="2" id="KW-1185">Reference proteome</keyword>
<dbReference type="AlphaFoldDB" id="A0A835RBU2"/>
<evidence type="ECO:0000313" key="2">
    <source>
        <dbReference type="Proteomes" id="UP000636800"/>
    </source>
</evidence>
<protein>
    <submittedName>
        <fullName evidence="1">Uncharacterized protein</fullName>
    </submittedName>
</protein>